<dbReference type="EMBL" id="AP022870">
    <property type="protein sequence ID" value="BCB78353.1"/>
    <property type="molecule type" value="Genomic_DNA"/>
</dbReference>
<accession>A0A6F8XX18</accession>
<organism evidence="3 4">
    <name type="scientific">Phytohabitans flavus</name>
    <dbReference type="NCBI Taxonomy" id="1076124"/>
    <lineage>
        <taxon>Bacteria</taxon>
        <taxon>Bacillati</taxon>
        <taxon>Actinomycetota</taxon>
        <taxon>Actinomycetes</taxon>
        <taxon>Micromonosporales</taxon>
        <taxon>Micromonosporaceae</taxon>
    </lineage>
</organism>
<evidence type="ECO:0008006" key="5">
    <source>
        <dbReference type="Google" id="ProtNLM"/>
    </source>
</evidence>
<dbReference type="Gene3D" id="3.40.50.10540">
    <property type="entry name" value="Crotonobetainyl-coa:carnitine coa-transferase, domain 1"/>
    <property type="match status" value="1"/>
</dbReference>
<dbReference type="KEGG" id="pfla:Pflav_047630"/>
<keyword evidence="1" id="KW-0808">Transferase</keyword>
<dbReference type="Gene3D" id="3.30.1540.10">
    <property type="entry name" value="formyl-coa transferase, domain 3"/>
    <property type="match status" value="1"/>
</dbReference>
<feature type="region of interest" description="Disordered" evidence="2">
    <location>
        <begin position="104"/>
        <end position="134"/>
    </location>
</feature>
<dbReference type="Pfam" id="PF02515">
    <property type="entry name" value="CoA_transf_3"/>
    <property type="match status" value="1"/>
</dbReference>
<dbReference type="Proteomes" id="UP000502508">
    <property type="component" value="Chromosome"/>
</dbReference>
<dbReference type="GO" id="GO:0008410">
    <property type="term" value="F:CoA-transferase activity"/>
    <property type="evidence" value="ECO:0007669"/>
    <property type="project" value="TreeGrafter"/>
</dbReference>
<evidence type="ECO:0000313" key="4">
    <source>
        <dbReference type="Proteomes" id="UP000502508"/>
    </source>
</evidence>
<protein>
    <recommendedName>
        <fullName evidence="5">CoA transferase</fullName>
    </recommendedName>
</protein>
<dbReference type="AlphaFoldDB" id="A0A6F8XX18"/>
<evidence type="ECO:0000313" key="3">
    <source>
        <dbReference type="EMBL" id="BCB78353.1"/>
    </source>
</evidence>
<reference evidence="3 4" key="1">
    <citation type="submission" date="2020-03" db="EMBL/GenBank/DDBJ databases">
        <title>Whole genome shotgun sequence of Phytohabitans flavus NBRC 107702.</title>
        <authorList>
            <person name="Komaki H."/>
            <person name="Tamura T."/>
        </authorList>
    </citation>
    <scope>NUCLEOTIDE SEQUENCE [LARGE SCALE GENOMIC DNA]</scope>
    <source>
        <strain evidence="3 4">NBRC 107702</strain>
    </source>
</reference>
<sequence length="134" mass="14676">MLIAVQNEGQWQRLCRVVLDDPALLDDPAFASNTARVSHRELTERTVQERLGVLSTEEVIARLAKADVPYARLNQIGEVLRHPQAQATGRWSEATLPSGRSVRVVTSPLHRVPEPPGGRRVPALGSTPAKSSKN</sequence>
<evidence type="ECO:0000256" key="2">
    <source>
        <dbReference type="SAM" id="MobiDB-lite"/>
    </source>
</evidence>
<dbReference type="SUPFAM" id="SSF89796">
    <property type="entry name" value="CoA-transferase family III (CaiB/BaiF)"/>
    <property type="match status" value="1"/>
</dbReference>
<dbReference type="InterPro" id="IPR044855">
    <property type="entry name" value="CoA-Trfase_III_dom3_sf"/>
</dbReference>
<keyword evidence="4" id="KW-1185">Reference proteome</keyword>
<dbReference type="InterPro" id="IPR003673">
    <property type="entry name" value="CoA-Trfase_fam_III"/>
</dbReference>
<evidence type="ECO:0000256" key="1">
    <source>
        <dbReference type="ARBA" id="ARBA00022679"/>
    </source>
</evidence>
<reference evidence="3 4" key="2">
    <citation type="submission" date="2020-03" db="EMBL/GenBank/DDBJ databases">
        <authorList>
            <person name="Ichikawa N."/>
            <person name="Kimura A."/>
            <person name="Kitahashi Y."/>
            <person name="Uohara A."/>
        </authorList>
    </citation>
    <scope>NUCLEOTIDE SEQUENCE [LARGE SCALE GENOMIC DNA]</scope>
    <source>
        <strain evidence="3 4">NBRC 107702</strain>
    </source>
</reference>
<name>A0A6F8XX18_9ACTN</name>
<proteinExistence type="predicted"/>
<dbReference type="InterPro" id="IPR050483">
    <property type="entry name" value="CoA-transferase_III_domain"/>
</dbReference>
<dbReference type="PANTHER" id="PTHR48207">
    <property type="entry name" value="SUCCINATE--HYDROXYMETHYLGLUTARATE COA-TRANSFERASE"/>
    <property type="match status" value="1"/>
</dbReference>
<dbReference type="InterPro" id="IPR023606">
    <property type="entry name" value="CoA-Trfase_III_dom_1_sf"/>
</dbReference>
<gene>
    <name evidence="3" type="ORF">Pflav_047630</name>
</gene>
<dbReference type="PANTHER" id="PTHR48207:SF3">
    <property type="entry name" value="SUCCINATE--HYDROXYMETHYLGLUTARATE COA-TRANSFERASE"/>
    <property type="match status" value="1"/>
</dbReference>